<gene>
    <name evidence="2" type="ORF">BJ508DRAFT_348519</name>
</gene>
<evidence type="ECO:0000313" key="3">
    <source>
        <dbReference type="Proteomes" id="UP000275078"/>
    </source>
</evidence>
<dbReference type="AlphaFoldDB" id="A0A3N4HDL3"/>
<evidence type="ECO:0000313" key="2">
    <source>
        <dbReference type="EMBL" id="RPA70591.1"/>
    </source>
</evidence>
<accession>A0A3N4HDL3</accession>
<sequence length="460" mass="50688">MPYPYPQNTRIPHQYRGLRQASAPPPLQEQGDREGALGWISEERLPTSLFPYVEMVRAAPTKDEILSIASTTRLALPGKAKVSHAHFPSGGFIAGTSEAASETLGEPLSQSTPRPAAPLLPKVEDRSGPGSFSPTWHGNEASQTLGEPLDESTPRPVFLSSAPLPSSPPPPPPRPQVARIPRAESVLSASLPPKRPKKREDAVKKVVASMMMRSISNMQAATNRVSLGQFQFIWKNIQMMRADKPSEFEAYNGYNAWKRNRSAPTSDQLRLEAKVKQHFGEFDHNFDLPTQFLWGERSMAHELIPCEGHAMYPGSHKWSFPTTMQAQCKKNGWDCVFDREYYLGDLNPYNPCGFEPREGGPIKLNQLDLARAKPSDYPRGISNCLVTEFDGFDTGSPTWKRPAFPTLTKTAARIRLGIDSSQTRASTMSAALAVTVVYPAALDAQCMRGKFKTPGLGSLA</sequence>
<name>A0A3N4HDL3_ASCIM</name>
<feature type="compositionally biased region" description="Pro residues" evidence="1">
    <location>
        <begin position="165"/>
        <end position="175"/>
    </location>
</feature>
<organism evidence="2 3">
    <name type="scientific">Ascobolus immersus RN42</name>
    <dbReference type="NCBI Taxonomy" id="1160509"/>
    <lineage>
        <taxon>Eukaryota</taxon>
        <taxon>Fungi</taxon>
        <taxon>Dikarya</taxon>
        <taxon>Ascomycota</taxon>
        <taxon>Pezizomycotina</taxon>
        <taxon>Pezizomycetes</taxon>
        <taxon>Pezizales</taxon>
        <taxon>Ascobolaceae</taxon>
        <taxon>Ascobolus</taxon>
    </lineage>
</organism>
<dbReference type="Proteomes" id="UP000275078">
    <property type="component" value="Unassembled WGS sequence"/>
</dbReference>
<protein>
    <submittedName>
        <fullName evidence="2">Uncharacterized protein</fullName>
    </submittedName>
</protein>
<feature type="compositionally biased region" description="Polar residues" evidence="1">
    <location>
        <begin position="130"/>
        <end position="145"/>
    </location>
</feature>
<dbReference type="EMBL" id="ML120224">
    <property type="protein sequence ID" value="RPA70591.1"/>
    <property type="molecule type" value="Genomic_DNA"/>
</dbReference>
<proteinExistence type="predicted"/>
<keyword evidence="3" id="KW-1185">Reference proteome</keyword>
<feature type="non-terminal residue" evidence="2">
    <location>
        <position position="460"/>
    </location>
</feature>
<reference evidence="2 3" key="1">
    <citation type="journal article" date="2018" name="Nat. Ecol. Evol.">
        <title>Pezizomycetes genomes reveal the molecular basis of ectomycorrhizal truffle lifestyle.</title>
        <authorList>
            <person name="Murat C."/>
            <person name="Payen T."/>
            <person name="Noel B."/>
            <person name="Kuo A."/>
            <person name="Morin E."/>
            <person name="Chen J."/>
            <person name="Kohler A."/>
            <person name="Krizsan K."/>
            <person name="Balestrini R."/>
            <person name="Da Silva C."/>
            <person name="Montanini B."/>
            <person name="Hainaut M."/>
            <person name="Levati E."/>
            <person name="Barry K.W."/>
            <person name="Belfiori B."/>
            <person name="Cichocki N."/>
            <person name="Clum A."/>
            <person name="Dockter R.B."/>
            <person name="Fauchery L."/>
            <person name="Guy J."/>
            <person name="Iotti M."/>
            <person name="Le Tacon F."/>
            <person name="Lindquist E.A."/>
            <person name="Lipzen A."/>
            <person name="Malagnac F."/>
            <person name="Mello A."/>
            <person name="Molinier V."/>
            <person name="Miyauchi S."/>
            <person name="Poulain J."/>
            <person name="Riccioni C."/>
            <person name="Rubini A."/>
            <person name="Sitrit Y."/>
            <person name="Splivallo R."/>
            <person name="Traeger S."/>
            <person name="Wang M."/>
            <person name="Zifcakova L."/>
            <person name="Wipf D."/>
            <person name="Zambonelli A."/>
            <person name="Paolocci F."/>
            <person name="Nowrousian M."/>
            <person name="Ottonello S."/>
            <person name="Baldrian P."/>
            <person name="Spatafora J.W."/>
            <person name="Henrissat B."/>
            <person name="Nagy L.G."/>
            <person name="Aury J.M."/>
            <person name="Wincker P."/>
            <person name="Grigoriev I.V."/>
            <person name="Bonfante P."/>
            <person name="Martin F.M."/>
        </authorList>
    </citation>
    <scope>NUCLEOTIDE SEQUENCE [LARGE SCALE GENOMIC DNA]</scope>
    <source>
        <strain evidence="2 3">RN42</strain>
    </source>
</reference>
<evidence type="ECO:0000256" key="1">
    <source>
        <dbReference type="SAM" id="MobiDB-lite"/>
    </source>
</evidence>
<feature type="region of interest" description="Disordered" evidence="1">
    <location>
        <begin position="99"/>
        <end position="178"/>
    </location>
</feature>